<dbReference type="AlphaFoldDB" id="A0AA96EVQ0"/>
<dbReference type="EMBL" id="CP134890">
    <property type="protein sequence ID" value="WNM22808.1"/>
    <property type="molecule type" value="Genomic_DNA"/>
</dbReference>
<dbReference type="RefSeq" id="WP_313322920.1">
    <property type="nucleotide sequence ID" value="NZ_CP134878.1"/>
</dbReference>
<evidence type="ECO:0000313" key="2">
    <source>
        <dbReference type="EMBL" id="WNM22808.1"/>
    </source>
</evidence>
<evidence type="ECO:0000313" key="3">
    <source>
        <dbReference type="Proteomes" id="UP001304515"/>
    </source>
</evidence>
<proteinExistence type="predicted"/>
<dbReference type="Proteomes" id="UP001304515">
    <property type="component" value="Chromosome"/>
</dbReference>
<accession>A0AA96F4A9</accession>
<gene>
    <name evidence="2" type="ORF">RN605_05455</name>
    <name evidence="1" type="ORF">RN608_12155</name>
</gene>
<organism evidence="1">
    <name type="scientific">Flavobacterium capsici</name>
    <dbReference type="NCBI Taxonomy" id="3075618"/>
    <lineage>
        <taxon>Bacteria</taxon>
        <taxon>Pseudomonadati</taxon>
        <taxon>Bacteroidota</taxon>
        <taxon>Flavobacteriia</taxon>
        <taxon>Flavobacteriales</taxon>
        <taxon>Flavobacteriaceae</taxon>
        <taxon>Flavobacterium</taxon>
    </lineage>
</organism>
<sequence>MKYFLNFIVYFNAVKGKRILLTIIVLISFFSKISSQNISLYEQFNGRYDFTFIGNTMNTAENNSIDDYVTNTSSSATLNLNPSDIVQKAYLYWAGSGDGDFQVNLNSEEITPDRTFSYSRSFNGVTFTYFSAFKDVTSQIQTTGNGVYTLSNLDISSFEDLHLTRKTNFAGWAIIIVYRNPNLPLNQINVYDGLQGVPDMLSITLDNLNVLDNNNSKVGFLAWEGDTLLATETFTFNGNLLSNTLNPANNVFNGTNSFTGSSTLYNMDLDVYNIENYIQIGDTSAEINLSSFQDFVMINTVVTKLNNQLPDATITIDNVEKNCDSRIIDVDFTVKNSNATGILPSGTSIAIYANGQLIEFTETILPIAAEEQWSSNISIVIPDDIPDTFPLLFAVDDDGNGVGHVPELDENNNTFFTIVTLYKSPPFNDLEPIISCNEGFTKGTFNFSSYEELVKTNQSDTVHFFESYEDANTNTNPILTTTNYVASSTPKDIFIRLDNENCFSITSFQLLTKNCPPTVYNFVSANGDTLNDVFYIEGLRDIFLDFRIEIYNRWGKLIWEGNQNTEDWNGYVKEAIGTKKAPDGTYFYLLFLNDVDYPNPLSGYLYLIH</sequence>
<evidence type="ECO:0000313" key="1">
    <source>
        <dbReference type="EMBL" id="WNM18757.1"/>
    </source>
</evidence>
<dbReference type="KEGG" id="fcj:RN605_05455"/>
<dbReference type="NCBIfam" id="TIGR04131">
    <property type="entry name" value="Bac_Flav_CTERM"/>
    <property type="match status" value="1"/>
</dbReference>
<protein>
    <submittedName>
        <fullName evidence="1">Gliding motility-associated C-terminal domain-containing protein</fullName>
    </submittedName>
</protein>
<dbReference type="InterPro" id="IPR026341">
    <property type="entry name" value="T9SS_type_B"/>
</dbReference>
<reference evidence="1 3" key="1">
    <citation type="submission" date="2023-09" db="EMBL/GenBank/DDBJ databases">
        <title>Flavobacterium sp. a novel bacteria isolate from Pepper rhizosphere.</title>
        <authorList>
            <person name="Peng Y."/>
            <person name="Lee J."/>
        </authorList>
    </citation>
    <scope>NUCLEOTIDE SEQUENCE</scope>
    <source>
        <strain evidence="1">PMR2A8</strain>
        <strain evidence="2 3">PMTSA4</strain>
    </source>
</reference>
<dbReference type="EMBL" id="CP134878">
    <property type="protein sequence ID" value="WNM18757.1"/>
    <property type="molecule type" value="Genomic_DNA"/>
</dbReference>
<keyword evidence="3" id="KW-1185">Reference proteome</keyword>
<accession>A0AA96EVQ0</accession>
<dbReference type="Pfam" id="PF13585">
    <property type="entry name" value="CHU_C"/>
    <property type="match status" value="1"/>
</dbReference>
<name>A0AA96EVQ0_9FLAO</name>